<dbReference type="AlphaFoldDB" id="A0A562JKH7"/>
<dbReference type="EMBL" id="VLKH01000001">
    <property type="protein sequence ID" value="TWH83716.1"/>
    <property type="molecule type" value="Genomic_DNA"/>
</dbReference>
<name>A0A562JKH7_9FIRM</name>
<proteinExistence type="predicted"/>
<dbReference type="OrthoDB" id="9781752at2"/>
<protein>
    <recommendedName>
        <fullName evidence="1">KAP NTPase domain-containing protein</fullName>
    </recommendedName>
</protein>
<organism evidence="2 3">
    <name type="scientific">Sedimentibacter saalensis</name>
    <dbReference type="NCBI Taxonomy" id="130788"/>
    <lineage>
        <taxon>Bacteria</taxon>
        <taxon>Bacillati</taxon>
        <taxon>Bacillota</taxon>
        <taxon>Tissierellia</taxon>
        <taxon>Sedimentibacter</taxon>
    </lineage>
</organism>
<evidence type="ECO:0000259" key="1">
    <source>
        <dbReference type="Pfam" id="PF07693"/>
    </source>
</evidence>
<dbReference type="Pfam" id="PF07693">
    <property type="entry name" value="KAP_NTPase"/>
    <property type="match status" value="1"/>
</dbReference>
<dbReference type="RefSeq" id="WP_145079058.1">
    <property type="nucleotide sequence ID" value="NZ_VLKH01000001.1"/>
</dbReference>
<reference evidence="2 3" key="1">
    <citation type="submission" date="2019-07" db="EMBL/GenBank/DDBJ databases">
        <title>Genomic Encyclopedia of Type Strains, Phase I: the one thousand microbial genomes (KMG-I) project.</title>
        <authorList>
            <person name="Kyrpides N."/>
        </authorList>
    </citation>
    <scope>NUCLEOTIDE SEQUENCE [LARGE SCALE GENOMIC DNA]</scope>
    <source>
        <strain evidence="2 3">DSM 13558</strain>
    </source>
</reference>
<sequence>MKEKHFFAGNNTSQGFFSYFDYILKPDEARHIYILKGGPGVGKSTFMKKFAHEMLKKGYSAEFIHCSSDNESLDGVVIPELKISLIDGTAPHTVDPSVPGAVDEIINLGVYLDKSSLEKHKAQIMQLIKNKSNLYKSAYRYLGAAGIISEEINSIYDQYMNQDKFNNLVNKAKEMLFPDVPRRLKKGKARKLFAESYTSAGYVSYTPSLSSGKIIWAVVGEDTNYTSLFLKSIAEEAYDKGLDTECFFRPLDPTRLQHLYIPEKNLFIMSAETSMSVHYDEVFDMHLIMDTESIKARISEIENNLHMHDMLIKNALEKLSATKKAHELLEIFYVNSMDFKGADECFSSVISKHT</sequence>
<gene>
    <name evidence="2" type="ORF">LY60_00328</name>
</gene>
<evidence type="ECO:0000313" key="3">
    <source>
        <dbReference type="Proteomes" id="UP000315343"/>
    </source>
</evidence>
<evidence type="ECO:0000313" key="2">
    <source>
        <dbReference type="EMBL" id="TWH83716.1"/>
    </source>
</evidence>
<accession>A0A562JKH7</accession>
<dbReference type="InterPro" id="IPR011646">
    <property type="entry name" value="KAP_P-loop"/>
</dbReference>
<keyword evidence="3" id="KW-1185">Reference proteome</keyword>
<feature type="domain" description="KAP NTPase" evidence="1">
    <location>
        <begin position="20"/>
        <end position="307"/>
    </location>
</feature>
<dbReference type="SUPFAM" id="SSF52540">
    <property type="entry name" value="P-loop containing nucleoside triphosphate hydrolases"/>
    <property type="match status" value="2"/>
</dbReference>
<dbReference type="InterPro" id="IPR027417">
    <property type="entry name" value="P-loop_NTPase"/>
</dbReference>
<dbReference type="Gene3D" id="3.40.50.300">
    <property type="entry name" value="P-loop containing nucleotide triphosphate hydrolases"/>
    <property type="match status" value="1"/>
</dbReference>
<dbReference type="Proteomes" id="UP000315343">
    <property type="component" value="Unassembled WGS sequence"/>
</dbReference>
<comment type="caution">
    <text evidence="2">The sequence shown here is derived from an EMBL/GenBank/DDBJ whole genome shotgun (WGS) entry which is preliminary data.</text>
</comment>